<keyword evidence="2" id="KW-1185">Reference proteome</keyword>
<dbReference type="Proteomes" id="UP000188929">
    <property type="component" value="Unassembled WGS sequence"/>
</dbReference>
<evidence type="ECO:0000313" key="2">
    <source>
        <dbReference type="Proteomes" id="UP000188929"/>
    </source>
</evidence>
<gene>
    <name evidence="1" type="ORF">BL253_35125</name>
</gene>
<dbReference type="STRING" id="1834516.BL253_35125"/>
<accession>A0A1V2I0B1</accession>
<dbReference type="EMBL" id="MOMC01000102">
    <property type="protein sequence ID" value="ONH22653.1"/>
    <property type="molecule type" value="Genomic_DNA"/>
</dbReference>
<sequence>MAPEEERAKAHALVRALFGPSDAAADRSVDVLGAHAAALAWIREAVGSYPTPLPIATRLEQVAADLRAPGDDRDPALTLGHAALDALTAYRAGS</sequence>
<dbReference type="OrthoDB" id="9837080at2"/>
<name>A0A1V2I0B1_9ACTN</name>
<evidence type="ECO:0000313" key="1">
    <source>
        <dbReference type="EMBL" id="ONH22653.1"/>
    </source>
</evidence>
<protein>
    <submittedName>
        <fullName evidence="1">Uncharacterized protein</fullName>
    </submittedName>
</protein>
<organism evidence="1 2">
    <name type="scientific">Pseudofrankia asymbiotica</name>
    <dbReference type="NCBI Taxonomy" id="1834516"/>
    <lineage>
        <taxon>Bacteria</taxon>
        <taxon>Bacillati</taxon>
        <taxon>Actinomycetota</taxon>
        <taxon>Actinomycetes</taxon>
        <taxon>Frankiales</taxon>
        <taxon>Frankiaceae</taxon>
        <taxon>Pseudofrankia</taxon>
    </lineage>
</organism>
<comment type="caution">
    <text evidence="1">The sequence shown here is derived from an EMBL/GenBank/DDBJ whole genome shotgun (WGS) entry which is preliminary data.</text>
</comment>
<dbReference type="AlphaFoldDB" id="A0A1V2I0B1"/>
<reference evidence="2" key="1">
    <citation type="submission" date="2016-10" db="EMBL/GenBank/DDBJ databases">
        <title>Frankia sp. NRRL B-16386 Genome sequencing.</title>
        <authorList>
            <person name="Ghodhbane-Gtari F."/>
            <person name="Swanson E."/>
            <person name="Gueddou A."/>
            <person name="Hezbri K."/>
            <person name="Ktari K."/>
            <person name="Nouioui I."/>
            <person name="Morris K."/>
            <person name="Simpson S."/>
            <person name="Abebe-Akele F."/>
            <person name="Thomas K."/>
            <person name="Gtari M."/>
            <person name="Tisa L.S."/>
        </authorList>
    </citation>
    <scope>NUCLEOTIDE SEQUENCE [LARGE SCALE GENOMIC DNA]</scope>
    <source>
        <strain evidence="2">NRRL B-16386</strain>
    </source>
</reference>
<proteinExistence type="predicted"/>